<dbReference type="Proteomes" id="UP000007635">
    <property type="component" value="Chromosome V"/>
</dbReference>
<comment type="similarity">
    <text evidence="10">Belongs to the TRAFAC class myosin-kinesin ATPase superfamily. Kinesin family.</text>
</comment>
<dbReference type="CDD" id="cd21786">
    <property type="entry name" value="RBD_KIF20B"/>
    <property type="match status" value="1"/>
</dbReference>
<feature type="compositionally biased region" description="Acidic residues" evidence="12">
    <location>
        <begin position="1137"/>
        <end position="1146"/>
    </location>
</feature>
<dbReference type="PRINTS" id="PR00380">
    <property type="entry name" value="KINESINHEAVY"/>
</dbReference>
<dbReference type="InterPro" id="IPR036961">
    <property type="entry name" value="Kinesin_motor_dom_sf"/>
</dbReference>
<keyword evidence="2" id="KW-0963">Cytoplasm</keyword>
<feature type="compositionally biased region" description="Acidic residues" evidence="12">
    <location>
        <begin position="579"/>
        <end position="591"/>
    </location>
</feature>
<feature type="compositionally biased region" description="Acidic residues" evidence="12">
    <location>
        <begin position="553"/>
        <end position="570"/>
    </location>
</feature>
<proteinExistence type="inferred from homology"/>
<feature type="binding site" evidence="10">
    <location>
        <begin position="177"/>
        <end position="184"/>
    </location>
    <ligand>
        <name>ATP</name>
        <dbReference type="ChEBI" id="CHEBI:30616"/>
    </ligand>
</feature>
<evidence type="ECO:0000256" key="7">
    <source>
        <dbReference type="ARBA" id="ARBA00023054"/>
    </source>
</evidence>
<dbReference type="SMART" id="SM00129">
    <property type="entry name" value="KISc"/>
    <property type="match status" value="1"/>
</dbReference>
<dbReference type="GO" id="GO:0007018">
    <property type="term" value="P:microtubule-based movement"/>
    <property type="evidence" value="ECO:0007669"/>
    <property type="project" value="InterPro"/>
</dbReference>
<keyword evidence="8 10" id="KW-0505">Motor protein</keyword>
<evidence type="ECO:0000313" key="14">
    <source>
        <dbReference type="Ensembl" id="ENSGACP00000067154.1"/>
    </source>
</evidence>
<feature type="coiled-coil region" evidence="11">
    <location>
        <begin position="801"/>
        <end position="880"/>
    </location>
</feature>
<evidence type="ECO:0000256" key="3">
    <source>
        <dbReference type="ARBA" id="ARBA00022553"/>
    </source>
</evidence>
<dbReference type="Pfam" id="PF00225">
    <property type="entry name" value="Kinesin"/>
    <property type="match status" value="1"/>
</dbReference>
<evidence type="ECO:0000256" key="6">
    <source>
        <dbReference type="ARBA" id="ARBA00022840"/>
    </source>
</evidence>
<keyword evidence="3" id="KW-0597">Phosphoprotein</keyword>
<feature type="compositionally biased region" description="Basic and acidic residues" evidence="12">
    <location>
        <begin position="1336"/>
        <end position="1346"/>
    </location>
</feature>
<reference evidence="14" key="2">
    <citation type="submission" date="2025-08" db="UniProtKB">
        <authorList>
            <consortium name="Ensembl"/>
        </authorList>
    </citation>
    <scope>IDENTIFICATION</scope>
</reference>
<dbReference type="InterPro" id="IPR019821">
    <property type="entry name" value="Kinesin_motor_CS"/>
</dbReference>
<evidence type="ECO:0000256" key="10">
    <source>
        <dbReference type="PROSITE-ProRule" id="PRU00283"/>
    </source>
</evidence>
<dbReference type="InterPro" id="IPR047149">
    <property type="entry name" value="KIF11-like"/>
</dbReference>
<keyword evidence="15" id="KW-1185">Reference proteome</keyword>
<keyword evidence="5 10" id="KW-0547">Nucleotide-binding</keyword>
<dbReference type="GO" id="GO:0005876">
    <property type="term" value="C:spindle microtubule"/>
    <property type="evidence" value="ECO:0007669"/>
    <property type="project" value="TreeGrafter"/>
</dbReference>
<evidence type="ECO:0000256" key="8">
    <source>
        <dbReference type="ARBA" id="ARBA00023175"/>
    </source>
</evidence>
<feature type="compositionally biased region" description="Low complexity" evidence="12">
    <location>
        <begin position="1322"/>
        <end position="1334"/>
    </location>
</feature>
<evidence type="ECO:0000256" key="2">
    <source>
        <dbReference type="ARBA" id="ARBA00022490"/>
    </source>
</evidence>
<dbReference type="GO" id="GO:0005634">
    <property type="term" value="C:nucleus"/>
    <property type="evidence" value="ECO:0007669"/>
    <property type="project" value="TreeGrafter"/>
</dbReference>
<dbReference type="PROSITE" id="PS00411">
    <property type="entry name" value="KINESIN_MOTOR_1"/>
    <property type="match status" value="1"/>
</dbReference>
<feature type="domain" description="Kinesin motor" evidence="13">
    <location>
        <begin position="81"/>
        <end position="500"/>
    </location>
</feature>
<feature type="compositionally biased region" description="Basic and acidic residues" evidence="12">
    <location>
        <begin position="1153"/>
        <end position="1173"/>
    </location>
</feature>
<evidence type="ECO:0000256" key="5">
    <source>
        <dbReference type="ARBA" id="ARBA00022741"/>
    </source>
</evidence>
<evidence type="ECO:0000256" key="4">
    <source>
        <dbReference type="ARBA" id="ARBA00022701"/>
    </source>
</evidence>
<dbReference type="GO" id="GO:0008574">
    <property type="term" value="F:plus-end-directed microtubule motor activity"/>
    <property type="evidence" value="ECO:0007669"/>
    <property type="project" value="TreeGrafter"/>
</dbReference>
<evidence type="ECO:0000259" key="13">
    <source>
        <dbReference type="PROSITE" id="PS50067"/>
    </source>
</evidence>
<dbReference type="PANTHER" id="PTHR47970:SF29">
    <property type="entry name" value="KINESIN FAMILY MEMBER 20B"/>
    <property type="match status" value="1"/>
</dbReference>
<feature type="region of interest" description="Disordered" evidence="12">
    <location>
        <begin position="1306"/>
        <end position="1358"/>
    </location>
</feature>
<dbReference type="GO" id="GO:0005524">
    <property type="term" value="F:ATP binding"/>
    <property type="evidence" value="ECO:0007669"/>
    <property type="project" value="UniProtKB-UniRule"/>
</dbReference>
<feature type="region of interest" description="Disordered" evidence="12">
    <location>
        <begin position="553"/>
        <end position="591"/>
    </location>
</feature>
<dbReference type="PROSITE" id="PS50067">
    <property type="entry name" value="KINESIN_MOTOR_2"/>
    <property type="match status" value="1"/>
</dbReference>
<dbReference type="GO" id="GO:0008017">
    <property type="term" value="F:microtubule binding"/>
    <property type="evidence" value="ECO:0007669"/>
    <property type="project" value="InterPro"/>
</dbReference>
<evidence type="ECO:0000256" key="9">
    <source>
        <dbReference type="ARBA" id="ARBA00023212"/>
    </source>
</evidence>
<comment type="subcellular location">
    <subcellularLocation>
        <location evidence="1">Cytoplasm</location>
        <location evidence="1">Cytoskeleton</location>
        <location evidence="1">Spindle</location>
    </subcellularLocation>
</comment>
<dbReference type="Ensembl" id="ENSGACT00000058918.1">
    <property type="protein sequence ID" value="ENSGACP00000067154.1"/>
    <property type="gene ID" value="ENSGACG00000010271.2"/>
</dbReference>
<feature type="compositionally biased region" description="Basic residues" evidence="12">
    <location>
        <begin position="1347"/>
        <end position="1358"/>
    </location>
</feature>
<reference evidence="14" key="3">
    <citation type="submission" date="2025-09" db="UniProtKB">
        <authorList>
            <consortium name="Ensembl"/>
        </authorList>
    </citation>
    <scope>IDENTIFICATION</scope>
</reference>
<dbReference type="GO" id="GO:0072686">
    <property type="term" value="C:mitotic spindle"/>
    <property type="evidence" value="ECO:0007669"/>
    <property type="project" value="TreeGrafter"/>
</dbReference>
<organism evidence="14 15">
    <name type="scientific">Gasterosteus aculeatus aculeatus</name>
    <name type="common">three-spined stickleback</name>
    <dbReference type="NCBI Taxonomy" id="481459"/>
    <lineage>
        <taxon>Eukaryota</taxon>
        <taxon>Metazoa</taxon>
        <taxon>Chordata</taxon>
        <taxon>Craniata</taxon>
        <taxon>Vertebrata</taxon>
        <taxon>Euteleostomi</taxon>
        <taxon>Actinopterygii</taxon>
        <taxon>Neopterygii</taxon>
        <taxon>Teleostei</taxon>
        <taxon>Neoteleostei</taxon>
        <taxon>Acanthomorphata</taxon>
        <taxon>Eupercaria</taxon>
        <taxon>Perciformes</taxon>
        <taxon>Cottioidei</taxon>
        <taxon>Gasterosteales</taxon>
        <taxon>Gasterosteidae</taxon>
        <taxon>Gasterosteus</taxon>
    </lineage>
</organism>
<evidence type="ECO:0000256" key="1">
    <source>
        <dbReference type="ARBA" id="ARBA00004186"/>
    </source>
</evidence>
<dbReference type="SUPFAM" id="SSF52540">
    <property type="entry name" value="P-loop containing nucleoside triphosphate hydrolases"/>
    <property type="match status" value="1"/>
</dbReference>
<keyword evidence="9" id="KW-0206">Cytoskeleton</keyword>
<keyword evidence="7 11" id="KW-0175">Coiled coil</keyword>
<keyword evidence="4" id="KW-0493">Microtubule</keyword>
<feature type="region of interest" description="Disordered" evidence="12">
    <location>
        <begin position="928"/>
        <end position="964"/>
    </location>
</feature>
<evidence type="ECO:0000313" key="15">
    <source>
        <dbReference type="Proteomes" id="UP000007635"/>
    </source>
</evidence>
<dbReference type="Gene3D" id="3.40.850.10">
    <property type="entry name" value="Kinesin motor domain"/>
    <property type="match status" value="1"/>
</dbReference>
<protein>
    <recommendedName>
        <fullName evidence="13">Kinesin motor domain-containing protein</fullName>
    </recommendedName>
</protein>
<dbReference type="InterPro" id="IPR027417">
    <property type="entry name" value="P-loop_NTPase"/>
</dbReference>
<feature type="region of interest" description="Disordered" evidence="12">
    <location>
        <begin position="1133"/>
        <end position="1208"/>
    </location>
</feature>
<accession>A0AAQ4RTX2</accession>
<name>A0AAQ4RTX2_GASAC</name>
<dbReference type="PANTHER" id="PTHR47970">
    <property type="entry name" value="KINESIN-LIKE PROTEIN KIF11"/>
    <property type="match status" value="1"/>
</dbReference>
<feature type="coiled-coil region" evidence="11">
    <location>
        <begin position="703"/>
        <end position="754"/>
    </location>
</feature>
<dbReference type="GO" id="GO:0051231">
    <property type="term" value="P:spindle elongation"/>
    <property type="evidence" value="ECO:0007669"/>
    <property type="project" value="TreeGrafter"/>
</dbReference>
<dbReference type="GeneTree" id="ENSGT00940000155989"/>
<evidence type="ECO:0000256" key="12">
    <source>
        <dbReference type="SAM" id="MobiDB-lite"/>
    </source>
</evidence>
<sequence>MEASHRVVVSVQPFAPPVGARLHRRHDGSSWRRRAADTEMMESCFGGKPDRVGPVVVDDIKRDLLREFTALPQQDAVQSENLQVYLRVRPFTAAESDKKEAQDCVTIEGPDTVVLTAPRSGQSNRQSDKSLPQTAQRFTFTQVFDPESSQKKVFDGSVRDLVRDVLTGGNCLVFTYGVTNAGKTFTFLGPDHDSGLLPRALSVIFNSIEGRLYGRSDLKPQRCRDVSRLTPDQQAAESSSKRNLLRLLKESDRSQTSGRSTFLDGSSLSTDSGVSEADSFSLDVESNVRFSVWVSFCEIYNDNIHDLLEQVPGGHLRRTVLRLSQDVKGNSFIKDLRWVQVSSSDEAYRVMKIGKKNQSFSSTRLNHLSSRSHSIFSIRILRVDDAGVPRVLGISELSLCDLAGSERCSRTHNTGERLKEAGNINNSLLTLGKCISAMRLNQHTKVQHHVPFRESKLTHFLQFFFCGGGRVSMVVNINKNSACFDETLNVLKFSALAQKVVVLNSRPVVPDHVPHNSAMELSLIIEDAEHRRKVSGRGRKSSLVAWETTLEDVLEDGEEGEEDEEDEESVMEGTVLDAGGEEDEGEEGDTTMEVEDKHGDAALRLVLEAQIREEVSAEFMELYSKMEKDYSERLEKEREILEERAEKRVEILKNLVNKTADLKTANSKEADLLEIFSSVTEDLEKIREDAQSVHLCLTEHAHNEELEALRLEKQRSHDQLLEAKEILKQHQLHLSELMEINQQKDDIIERLRTENLENPHMELQQTCSCLRRTTGEEVTEENTKRQCGALVEEEERGPAKKRVLEDEIWRLQEDNDQKDETIKELRRREDELKGLEDELRGRDKELRRREDELRGRDKELRRQEEEGEVLKKEQAALELTDLEECPHCASVLSSLEAKQREASRLVKENKALVNGIFQLQMEVTRLQTELKEKTDRSDSPSQPLNIEKTRLPDMQSQSEEKTQVECLKQEVNEEPGQSSSRVFHAAMEKLKKESQAALERSSQQSLQIQDLLREKSQLEESLMNSENRLLKLNEESANQTAEFTSRLRSLKEELESEGGALRRKLEERRRSQEREKEELLRVLSEKEKLIEECRGQTETLRKELVRLSEDLRRREENREVEVPVVEELKEAIQRLQEEEEEEEEEEGSSRTFEAVRREVDRLQRGKEEGDPQRRGVRVPLSERDVQVSPLRSNKADGKTTPGRKRKSCEVQDLVFSENKRNKVRCCRKNKPSSALKEKSDGALQKIEELIHSSPSILGSKGRCVFYDSVSKQSDCNNSSFVFVLLSAAKSIMGLVGGHSVEKVTGATRPKRGRRKLYKTEDSSLLSDSPSMMAAGAKEEKESDHLIIKRQLRSNKSRK</sequence>
<feature type="compositionally biased region" description="Basic and acidic residues" evidence="12">
    <location>
        <begin position="928"/>
        <end position="938"/>
    </location>
</feature>
<evidence type="ECO:0000256" key="11">
    <source>
        <dbReference type="SAM" id="Coils"/>
    </source>
</evidence>
<dbReference type="GO" id="GO:0090307">
    <property type="term" value="P:mitotic spindle assembly"/>
    <property type="evidence" value="ECO:0007669"/>
    <property type="project" value="TreeGrafter"/>
</dbReference>
<keyword evidence="6 10" id="KW-0067">ATP-binding</keyword>
<reference evidence="14 15" key="1">
    <citation type="journal article" date="2021" name="G3 (Bethesda)">
        <title>Improved contiguity of the threespine stickleback genome using long-read sequencing.</title>
        <authorList>
            <person name="Nath S."/>
            <person name="Shaw D.E."/>
            <person name="White M.A."/>
        </authorList>
    </citation>
    <scope>NUCLEOTIDE SEQUENCE [LARGE SCALE GENOMIC DNA]</scope>
    <source>
        <strain evidence="14 15">Lake Benthic</strain>
    </source>
</reference>
<dbReference type="InterPro" id="IPR001752">
    <property type="entry name" value="Kinesin_motor_dom"/>
</dbReference>